<feature type="binding site" description="covalent" evidence="8">
    <location>
        <position position="243"/>
    </location>
    <ligand>
        <name>heme c</name>
        <dbReference type="ChEBI" id="CHEBI:61717"/>
        <label>2</label>
    </ligand>
</feature>
<dbReference type="GO" id="GO:0042597">
    <property type="term" value="C:periplasmic space"/>
    <property type="evidence" value="ECO:0007669"/>
    <property type="project" value="UniProtKB-SubCell"/>
</dbReference>
<comment type="PTM">
    <text evidence="8">Binds 2 heme groups per subunit.</text>
</comment>
<dbReference type="InterPro" id="IPR004852">
    <property type="entry name" value="Di-haem_cyt_c_peroxidsae"/>
</dbReference>
<feature type="domain" description="Cytochrome c" evidence="10">
    <location>
        <begin position="228"/>
        <end position="364"/>
    </location>
</feature>
<feature type="binding site" description="axial binding residue" evidence="9">
    <location>
        <position position="118"/>
    </location>
    <ligand>
        <name>heme c</name>
        <dbReference type="ChEBI" id="CHEBI:61717"/>
        <label>1</label>
    </ligand>
    <ligandPart>
        <name>Fe</name>
        <dbReference type="ChEBI" id="CHEBI:18248"/>
    </ligandPart>
</feature>
<evidence type="ECO:0000256" key="2">
    <source>
        <dbReference type="ARBA" id="ARBA00022617"/>
    </source>
</evidence>
<keyword evidence="2 8" id="KW-0349">Heme</keyword>
<dbReference type="Proteomes" id="UP000488936">
    <property type="component" value="Unassembled WGS sequence"/>
</dbReference>
<feature type="binding site" description="covalent" evidence="8">
    <location>
        <position position="101"/>
    </location>
    <ligand>
        <name>heme c</name>
        <dbReference type="ChEBI" id="CHEBI:61717"/>
        <label>1</label>
    </ligand>
</feature>
<evidence type="ECO:0000256" key="5">
    <source>
        <dbReference type="ARBA" id="ARBA00022764"/>
    </source>
</evidence>
<keyword evidence="4" id="KW-0732">Signal</keyword>
<organism evidence="11 12">
    <name type="scientific">Myroides pelagicus</name>
    <dbReference type="NCBI Taxonomy" id="270914"/>
    <lineage>
        <taxon>Bacteria</taxon>
        <taxon>Pseudomonadati</taxon>
        <taxon>Bacteroidota</taxon>
        <taxon>Flavobacteriia</taxon>
        <taxon>Flavobacteriales</taxon>
        <taxon>Flavobacteriaceae</taxon>
        <taxon>Myroides</taxon>
    </lineage>
</organism>
<comment type="caution">
    <text evidence="11">The sequence shown here is derived from an EMBL/GenBank/DDBJ whole genome shotgun (WGS) entry which is preliminary data.</text>
</comment>
<dbReference type="Gene3D" id="1.10.760.10">
    <property type="entry name" value="Cytochrome c-like domain"/>
    <property type="match status" value="2"/>
</dbReference>
<dbReference type="OrthoDB" id="9805202at2"/>
<dbReference type="PROSITE" id="PS51007">
    <property type="entry name" value="CYTC"/>
    <property type="match status" value="2"/>
</dbReference>
<keyword evidence="5" id="KW-0574">Periplasm</keyword>
<dbReference type="PANTHER" id="PTHR30600">
    <property type="entry name" value="CYTOCHROME C PEROXIDASE-RELATED"/>
    <property type="match status" value="1"/>
</dbReference>
<feature type="domain" description="Cytochrome c" evidence="10">
    <location>
        <begin position="76"/>
        <end position="208"/>
    </location>
</feature>
<dbReference type="InterPro" id="IPR026259">
    <property type="entry name" value="MauG/Cytc_peroxidase"/>
</dbReference>
<evidence type="ECO:0000313" key="11">
    <source>
        <dbReference type="EMBL" id="MTH30500.1"/>
    </source>
</evidence>
<keyword evidence="11" id="KW-0575">Peroxidase</keyword>
<evidence type="ECO:0000256" key="9">
    <source>
        <dbReference type="PIRSR" id="PIRSR000294-2"/>
    </source>
</evidence>
<dbReference type="InterPro" id="IPR036909">
    <property type="entry name" value="Cyt_c-like_dom_sf"/>
</dbReference>
<keyword evidence="12" id="KW-1185">Reference proteome</keyword>
<dbReference type="PIRSF" id="PIRSF000294">
    <property type="entry name" value="Cytochrome-c_peroxidase"/>
    <property type="match status" value="1"/>
</dbReference>
<evidence type="ECO:0000256" key="1">
    <source>
        <dbReference type="ARBA" id="ARBA00004418"/>
    </source>
</evidence>
<dbReference type="GO" id="GO:0020037">
    <property type="term" value="F:heme binding"/>
    <property type="evidence" value="ECO:0007669"/>
    <property type="project" value="InterPro"/>
</dbReference>
<feature type="binding site" description="axial binding residue" evidence="9">
    <location>
        <position position="247"/>
    </location>
    <ligand>
        <name>heme c</name>
        <dbReference type="ChEBI" id="CHEBI:61717"/>
        <label>2</label>
    </ligand>
    <ligandPart>
        <name>Fe</name>
        <dbReference type="ChEBI" id="CHEBI:18248"/>
    </ligandPart>
</feature>
<feature type="binding site" description="axial binding residue" evidence="9">
    <location>
        <position position="102"/>
    </location>
    <ligand>
        <name>heme c</name>
        <dbReference type="ChEBI" id="CHEBI:61717"/>
        <label>1</label>
    </ligand>
    <ligandPart>
        <name>Fe</name>
        <dbReference type="ChEBI" id="CHEBI:18248"/>
    </ligandPart>
</feature>
<evidence type="ECO:0000256" key="4">
    <source>
        <dbReference type="ARBA" id="ARBA00022729"/>
    </source>
</evidence>
<evidence type="ECO:0000259" key="10">
    <source>
        <dbReference type="PROSITE" id="PS51007"/>
    </source>
</evidence>
<dbReference type="EMBL" id="WMJY01000028">
    <property type="protein sequence ID" value="MTH30500.1"/>
    <property type="molecule type" value="Genomic_DNA"/>
</dbReference>
<feature type="binding site" description="covalent" evidence="8">
    <location>
        <position position="246"/>
    </location>
    <ligand>
        <name>heme c</name>
        <dbReference type="ChEBI" id="CHEBI:61717"/>
        <label>2</label>
    </ligand>
</feature>
<proteinExistence type="predicted"/>
<sequence length="376" mass="42773">MNKLTLTTLAVLAIILLSFHKLDRGIDPKYQSIEDLKKAYMVDSKNWPAALVDSTAVYTPLTALPSAPVISVKDQGKLELGKILFFDPRLSSSDKISCASCHIPSKNWADKNPLAIGHDSLTGKRNTPSIENVWIQKELFWDGRANSLQQQQIMSIENHVEMFQSTKTLALKIQKIKGYEILFKKAYGSRQITLDRILDAIALFQTTIVSKTSAFDRFINGDYQSLSDNQIHGLHLFRTKARCINCHNGPYFTDLQYHNQGFTFYKRKREDLGRYNITKLPEDVGKFKTPGLRNVINTGPWFHQGIFPNIQSVISMYNIGMNTPYRREEYKNDSLFPVTSKLLKPLNLTKQEQEAIIEFLHGLSSQTTTITPPVMP</sequence>
<dbReference type="Pfam" id="PF03150">
    <property type="entry name" value="CCP_MauG"/>
    <property type="match status" value="1"/>
</dbReference>
<keyword evidence="3 9" id="KW-0479">Metal-binding</keyword>
<dbReference type="GO" id="GO:0009055">
    <property type="term" value="F:electron transfer activity"/>
    <property type="evidence" value="ECO:0007669"/>
    <property type="project" value="InterPro"/>
</dbReference>
<protein>
    <submittedName>
        <fullName evidence="11">Cytochrome-c peroxidase</fullName>
    </submittedName>
</protein>
<dbReference type="InterPro" id="IPR009056">
    <property type="entry name" value="Cyt_c-like_dom"/>
</dbReference>
<dbReference type="GO" id="GO:0004130">
    <property type="term" value="F:cytochrome-c peroxidase activity"/>
    <property type="evidence" value="ECO:0007669"/>
    <property type="project" value="TreeGrafter"/>
</dbReference>
<feature type="binding site" description="covalent" evidence="8">
    <location>
        <position position="98"/>
    </location>
    <ligand>
        <name>heme c</name>
        <dbReference type="ChEBI" id="CHEBI:61717"/>
        <label>1</label>
    </ligand>
</feature>
<evidence type="ECO:0000256" key="7">
    <source>
        <dbReference type="ARBA" id="ARBA00023004"/>
    </source>
</evidence>
<evidence type="ECO:0000256" key="8">
    <source>
        <dbReference type="PIRSR" id="PIRSR000294-1"/>
    </source>
</evidence>
<accession>A0A7K1GP21</accession>
<dbReference type="GO" id="GO:0046872">
    <property type="term" value="F:metal ion binding"/>
    <property type="evidence" value="ECO:0007669"/>
    <property type="project" value="UniProtKB-KW"/>
</dbReference>
<keyword evidence="6" id="KW-0560">Oxidoreductase</keyword>
<evidence type="ECO:0000256" key="3">
    <source>
        <dbReference type="ARBA" id="ARBA00022723"/>
    </source>
</evidence>
<name>A0A7K1GP21_9FLAO</name>
<comment type="cofactor">
    <cofactor evidence="8">
        <name>heme</name>
        <dbReference type="ChEBI" id="CHEBI:30413"/>
    </cofactor>
    <text evidence="8">Binds 2 heme groups.</text>
</comment>
<evidence type="ECO:0000313" key="12">
    <source>
        <dbReference type="Proteomes" id="UP000488936"/>
    </source>
</evidence>
<dbReference type="PANTHER" id="PTHR30600:SF10">
    <property type="entry name" value="BLL6722 PROTEIN"/>
    <property type="match status" value="1"/>
</dbReference>
<dbReference type="SUPFAM" id="SSF46626">
    <property type="entry name" value="Cytochrome c"/>
    <property type="match status" value="2"/>
</dbReference>
<dbReference type="RefSeq" id="WP_155036484.1">
    <property type="nucleotide sequence ID" value="NZ_JBHTIG010000062.1"/>
</dbReference>
<comment type="subcellular location">
    <subcellularLocation>
        <location evidence="1">Periplasm</location>
    </subcellularLocation>
</comment>
<dbReference type="AlphaFoldDB" id="A0A7K1GP21"/>
<reference evidence="11 12" key="1">
    <citation type="journal article" date="2006" name="Int. J. Syst. Evol. Microbiol.">
        <title>Myroides pelagicus sp. nov., isolated from seawater in Thailand.</title>
        <authorList>
            <person name="Yoon J."/>
            <person name="Maneerat S."/>
            <person name="Kawai F."/>
            <person name="Yokota A."/>
        </authorList>
    </citation>
    <scope>NUCLEOTIDE SEQUENCE [LARGE SCALE GENOMIC DNA]</scope>
    <source>
        <strain evidence="11 12">SM1T</strain>
    </source>
</reference>
<dbReference type="InterPro" id="IPR051395">
    <property type="entry name" value="Cytochrome_c_Peroxidase/MauG"/>
</dbReference>
<evidence type="ECO:0000256" key="6">
    <source>
        <dbReference type="ARBA" id="ARBA00023002"/>
    </source>
</evidence>
<keyword evidence="7 9" id="KW-0408">Iron</keyword>
<gene>
    <name evidence="11" type="ORF">GJV77_11385</name>
</gene>